<dbReference type="Proteomes" id="UP000193827">
    <property type="component" value="Unassembled WGS sequence"/>
</dbReference>
<keyword evidence="1" id="KW-0472">Membrane</keyword>
<dbReference type="RefSeq" id="WP_085892170.1">
    <property type="nucleotide sequence ID" value="NZ_FWFL01000004.1"/>
</dbReference>
<keyword evidence="3" id="KW-1185">Reference proteome</keyword>
<accession>A0A1Y5SI67</accession>
<protein>
    <submittedName>
        <fullName evidence="2">Uncharacterized protein</fullName>
    </submittedName>
</protein>
<keyword evidence="1" id="KW-0812">Transmembrane</keyword>
<keyword evidence="1" id="KW-1133">Transmembrane helix</keyword>
<feature type="transmembrane region" description="Helical" evidence="1">
    <location>
        <begin position="34"/>
        <end position="52"/>
    </location>
</feature>
<evidence type="ECO:0000313" key="3">
    <source>
        <dbReference type="Proteomes" id="UP000193827"/>
    </source>
</evidence>
<name>A0A1Y5SI67_9RHOB</name>
<reference evidence="2 3" key="1">
    <citation type="submission" date="2017-03" db="EMBL/GenBank/DDBJ databases">
        <authorList>
            <person name="Afonso C.L."/>
            <person name="Miller P.J."/>
            <person name="Scott M.A."/>
            <person name="Spackman E."/>
            <person name="Goraichik I."/>
            <person name="Dimitrov K.M."/>
            <person name="Suarez D.L."/>
            <person name="Swayne D.E."/>
        </authorList>
    </citation>
    <scope>NUCLEOTIDE SEQUENCE [LARGE SCALE GENOMIC DNA]</scope>
    <source>
        <strain evidence="2 3">CECT 8287</strain>
    </source>
</reference>
<organism evidence="2 3">
    <name type="scientific">Roseovarius litorisediminis</name>
    <dbReference type="NCBI Taxonomy" id="1312363"/>
    <lineage>
        <taxon>Bacteria</taxon>
        <taxon>Pseudomonadati</taxon>
        <taxon>Pseudomonadota</taxon>
        <taxon>Alphaproteobacteria</taxon>
        <taxon>Rhodobacterales</taxon>
        <taxon>Roseobacteraceae</taxon>
        <taxon>Roseovarius</taxon>
    </lineage>
</organism>
<proteinExistence type="predicted"/>
<sequence length="62" mass="6706">MSAVLFIFSGFLGFAVALVQLAFFNATLWQGSVTYLNVTLAALLAFGILTLMRQRFPASFAA</sequence>
<dbReference type="EMBL" id="FWFL01000004">
    <property type="protein sequence ID" value="SLN39703.1"/>
    <property type="molecule type" value="Genomic_DNA"/>
</dbReference>
<evidence type="ECO:0000313" key="2">
    <source>
        <dbReference type="EMBL" id="SLN39703.1"/>
    </source>
</evidence>
<gene>
    <name evidence="2" type="ORF">PEL8287_01953</name>
</gene>
<dbReference type="OrthoDB" id="7867688at2"/>
<evidence type="ECO:0000256" key="1">
    <source>
        <dbReference type="SAM" id="Phobius"/>
    </source>
</evidence>
<dbReference type="AlphaFoldDB" id="A0A1Y5SI67"/>